<keyword evidence="6" id="KW-0418">Kinase</keyword>
<dbReference type="InterPro" id="IPR003594">
    <property type="entry name" value="HATPase_dom"/>
</dbReference>
<feature type="transmembrane region" description="Helical" evidence="10">
    <location>
        <begin position="41"/>
        <end position="60"/>
    </location>
</feature>
<dbReference type="SUPFAM" id="SSF55785">
    <property type="entry name" value="PYP-like sensor domain (PAS domain)"/>
    <property type="match status" value="1"/>
</dbReference>
<evidence type="ECO:0000256" key="8">
    <source>
        <dbReference type="ARBA" id="ARBA00023012"/>
    </source>
</evidence>
<evidence type="ECO:0000256" key="9">
    <source>
        <dbReference type="SAM" id="Coils"/>
    </source>
</evidence>
<feature type="transmembrane region" description="Helical" evidence="10">
    <location>
        <begin position="72"/>
        <end position="91"/>
    </location>
</feature>
<feature type="transmembrane region" description="Helical" evidence="10">
    <location>
        <begin position="205"/>
        <end position="222"/>
    </location>
</feature>
<feature type="transmembrane region" description="Helical" evidence="10">
    <location>
        <begin position="20"/>
        <end position="35"/>
    </location>
</feature>
<evidence type="ECO:0000256" key="3">
    <source>
        <dbReference type="ARBA" id="ARBA00022553"/>
    </source>
</evidence>
<dbReference type="InterPro" id="IPR003661">
    <property type="entry name" value="HisK_dim/P_dom"/>
</dbReference>
<dbReference type="SMART" id="SM00388">
    <property type="entry name" value="HisKA"/>
    <property type="match status" value="1"/>
</dbReference>
<evidence type="ECO:0000256" key="6">
    <source>
        <dbReference type="ARBA" id="ARBA00022777"/>
    </source>
</evidence>
<gene>
    <name evidence="12" type="ORF">FYJ83_14760</name>
</gene>
<evidence type="ECO:0000259" key="11">
    <source>
        <dbReference type="PROSITE" id="PS50109"/>
    </source>
</evidence>
<dbReference type="SMART" id="SM00387">
    <property type="entry name" value="HATPase_c"/>
    <property type="match status" value="1"/>
</dbReference>
<dbReference type="PANTHER" id="PTHR43547:SF2">
    <property type="entry name" value="HYBRID SIGNAL TRANSDUCTION HISTIDINE KINASE C"/>
    <property type="match status" value="1"/>
</dbReference>
<dbReference type="Gene3D" id="1.10.287.130">
    <property type="match status" value="1"/>
</dbReference>
<dbReference type="GO" id="GO:0000155">
    <property type="term" value="F:phosphorelay sensor kinase activity"/>
    <property type="evidence" value="ECO:0007669"/>
    <property type="project" value="InterPro"/>
</dbReference>
<dbReference type="RefSeq" id="WP_154441812.1">
    <property type="nucleotide sequence ID" value="NZ_JAHLPJ010000001.1"/>
</dbReference>
<dbReference type="InterPro" id="IPR004358">
    <property type="entry name" value="Sig_transdc_His_kin-like_C"/>
</dbReference>
<evidence type="ECO:0000313" key="12">
    <source>
        <dbReference type="EMBL" id="MSU02720.1"/>
    </source>
</evidence>
<dbReference type="GO" id="GO:0005524">
    <property type="term" value="F:ATP binding"/>
    <property type="evidence" value="ECO:0007669"/>
    <property type="project" value="UniProtKB-KW"/>
</dbReference>
<comment type="catalytic activity">
    <reaction evidence="1">
        <text>ATP + protein L-histidine = ADP + protein N-phospho-L-histidine.</text>
        <dbReference type="EC" id="2.7.13.3"/>
    </reaction>
</comment>
<dbReference type="InterPro" id="IPR036097">
    <property type="entry name" value="HisK_dim/P_sf"/>
</dbReference>
<evidence type="ECO:0000256" key="1">
    <source>
        <dbReference type="ARBA" id="ARBA00000085"/>
    </source>
</evidence>
<keyword evidence="4" id="KW-0808">Transferase</keyword>
<comment type="caution">
    <text evidence="12">The sequence shown here is derived from an EMBL/GenBank/DDBJ whole genome shotgun (WGS) entry which is preliminary data.</text>
</comment>
<keyword evidence="3" id="KW-0597">Phosphoprotein</keyword>
<keyword evidence="13" id="KW-1185">Reference proteome</keyword>
<proteinExistence type="predicted"/>
<keyword evidence="8" id="KW-0902">Two-component regulatory system</keyword>
<dbReference type="Proteomes" id="UP000469523">
    <property type="component" value="Unassembled WGS sequence"/>
</dbReference>
<dbReference type="Pfam" id="PF02518">
    <property type="entry name" value="HATPase_c"/>
    <property type="match status" value="1"/>
</dbReference>
<evidence type="ECO:0000313" key="13">
    <source>
        <dbReference type="Proteomes" id="UP000469523"/>
    </source>
</evidence>
<protein>
    <recommendedName>
        <fullName evidence="2">histidine kinase</fullName>
        <ecNumber evidence="2">2.7.13.3</ecNumber>
    </recommendedName>
</protein>
<dbReference type="AlphaFoldDB" id="A0A6N7Y3W1"/>
<evidence type="ECO:0000256" key="10">
    <source>
        <dbReference type="SAM" id="Phobius"/>
    </source>
</evidence>
<dbReference type="EC" id="2.7.13.3" evidence="2"/>
<feature type="transmembrane region" description="Helical" evidence="10">
    <location>
        <begin position="175"/>
        <end position="193"/>
    </location>
</feature>
<keyword evidence="10" id="KW-1133">Transmembrane helix</keyword>
<evidence type="ECO:0000256" key="2">
    <source>
        <dbReference type="ARBA" id="ARBA00012438"/>
    </source>
</evidence>
<dbReference type="CDD" id="cd00082">
    <property type="entry name" value="HisKA"/>
    <property type="match status" value="1"/>
</dbReference>
<keyword evidence="5" id="KW-0547">Nucleotide-binding</keyword>
<dbReference type="Pfam" id="PF00512">
    <property type="entry name" value="HisKA"/>
    <property type="match status" value="1"/>
</dbReference>
<evidence type="ECO:0000256" key="5">
    <source>
        <dbReference type="ARBA" id="ARBA00022741"/>
    </source>
</evidence>
<feature type="coiled-coil region" evidence="9">
    <location>
        <begin position="272"/>
        <end position="309"/>
    </location>
</feature>
<accession>A0A6N7Y3W1</accession>
<dbReference type="InterPro" id="IPR005467">
    <property type="entry name" value="His_kinase_dom"/>
</dbReference>
<keyword evidence="10" id="KW-0812">Transmembrane</keyword>
<dbReference type="EMBL" id="VUNQ01000041">
    <property type="protein sequence ID" value="MSU02720.1"/>
    <property type="molecule type" value="Genomic_DNA"/>
</dbReference>
<dbReference type="Gene3D" id="3.30.450.20">
    <property type="entry name" value="PAS domain"/>
    <property type="match status" value="1"/>
</dbReference>
<dbReference type="SUPFAM" id="SSF55874">
    <property type="entry name" value="ATPase domain of HSP90 chaperone/DNA topoisomerase II/histidine kinase"/>
    <property type="match status" value="1"/>
</dbReference>
<dbReference type="PROSITE" id="PS50109">
    <property type="entry name" value="HIS_KIN"/>
    <property type="match status" value="1"/>
</dbReference>
<dbReference type="Gene3D" id="3.30.565.10">
    <property type="entry name" value="Histidine kinase-like ATPase, C-terminal domain"/>
    <property type="match status" value="1"/>
</dbReference>
<dbReference type="PRINTS" id="PR00344">
    <property type="entry name" value="BCTRLSENSOR"/>
</dbReference>
<feature type="transmembrane region" description="Helical" evidence="10">
    <location>
        <begin position="137"/>
        <end position="155"/>
    </location>
</feature>
<keyword evidence="7" id="KW-0067">ATP-binding</keyword>
<feature type="domain" description="Histidine kinase" evidence="11">
    <location>
        <begin position="448"/>
        <end position="670"/>
    </location>
</feature>
<dbReference type="PANTHER" id="PTHR43547">
    <property type="entry name" value="TWO-COMPONENT HISTIDINE KINASE"/>
    <property type="match status" value="1"/>
</dbReference>
<feature type="transmembrane region" description="Helical" evidence="10">
    <location>
        <begin position="111"/>
        <end position="130"/>
    </location>
</feature>
<sequence>MESIKYTLLDFKSESKVKKVLRYIFILGLSMYLGYKDFEIYHLFIELAGSIISFLMAIIALNTYKTNQDNRIIFLGMAFGFVACFDLIHLITYEEIGIIGHNTYNISLQLLIVSSYMKSLSFLISIIFLNKKIDIRYGFFIYLTISILLFISILYLGIFPDCFIEEVGFTPFKKISQYIICGILLLRIIYFLKTSSKDLDITNRHIIYSLVIMITSEFIFIINNDSQGLLSIIGHIFKFLSLYLIYKAIVRTGIQEPNLNLIELNILLDRKNGNLENLVHKLRLKCEEMKRLETENSKKKEILDAILEASDNGILVIGDDNKVIHANRLLMEIWDISRETIYNGDYCELGLVAKQQLKYSEEIRLFAKELGNKKDFNICDLHLKDGRVIEASVLPFIEKGVPTGRIISFRDITQKNKVIELQKQIEIKQALLQKAKEVDEMKNNFFSTISHEFRTPLNIILGVTQLFPFNDNMEMNIDRGTVNKYIKMIKQNSYRLIKLSNNLIDITKIDAGFMKMNFENYNIVSIIEDITLSVVEYSKTKGISIVFDTEIEERIMACDADKLERVMLNLLSNSVKYVEPGGKIEVSIKEKNNMVLIEVKDNGVGIPKEMTEIIFDRFKQVDSTLRRKKEGSGIGLSIVKSMVELHGGSIYLDSEVNKGSTFTISLPIYEVDINNINSTECMSREINVDKINIEFSDIYELSREY</sequence>
<dbReference type="InterPro" id="IPR036890">
    <property type="entry name" value="HATPase_C_sf"/>
</dbReference>
<dbReference type="CDD" id="cd00075">
    <property type="entry name" value="HATPase"/>
    <property type="match status" value="1"/>
</dbReference>
<keyword evidence="9" id="KW-0175">Coiled coil</keyword>
<evidence type="ECO:0000256" key="7">
    <source>
        <dbReference type="ARBA" id="ARBA00022840"/>
    </source>
</evidence>
<keyword evidence="10" id="KW-0472">Membrane</keyword>
<dbReference type="InterPro" id="IPR033425">
    <property type="entry name" value="MASE3"/>
</dbReference>
<name>A0A6N7Y3W1_9FIRM</name>
<dbReference type="Pfam" id="PF17159">
    <property type="entry name" value="MASE3"/>
    <property type="match status" value="1"/>
</dbReference>
<dbReference type="InterPro" id="IPR035965">
    <property type="entry name" value="PAS-like_dom_sf"/>
</dbReference>
<evidence type="ECO:0000256" key="4">
    <source>
        <dbReference type="ARBA" id="ARBA00022679"/>
    </source>
</evidence>
<reference evidence="12 13" key="1">
    <citation type="submission" date="2019-09" db="EMBL/GenBank/DDBJ databases">
        <title>In-depth cultivation of the pig gut microbiome towards novel bacterial diversity and tailored functional studies.</title>
        <authorList>
            <person name="Wylensek D."/>
            <person name="Hitch T.C.A."/>
            <person name="Clavel T."/>
        </authorList>
    </citation>
    <scope>NUCLEOTIDE SEQUENCE [LARGE SCALE GENOMIC DNA]</scope>
    <source>
        <strain evidence="12 13">WCA3-693-APC-4?</strain>
    </source>
</reference>
<dbReference type="FunFam" id="3.30.565.10:FF:000037">
    <property type="entry name" value="Hybrid sensor histidine kinase/response regulator"/>
    <property type="match status" value="1"/>
</dbReference>
<organism evidence="12 13">
    <name type="scientific">Tissierella pigra</name>
    <dbReference type="NCBI Taxonomy" id="2607614"/>
    <lineage>
        <taxon>Bacteria</taxon>
        <taxon>Bacillati</taxon>
        <taxon>Bacillota</taxon>
        <taxon>Tissierellia</taxon>
        <taxon>Tissierellales</taxon>
        <taxon>Tissierellaceae</taxon>
        <taxon>Tissierella</taxon>
    </lineage>
</organism>
<dbReference type="SUPFAM" id="SSF47384">
    <property type="entry name" value="Homodimeric domain of signal transducing histidine kinase"/>
    <property type="match status" value="1"/>
</dbReference>